<evidence type="ECO:0000259" key="7">
    <source>
        <dbReference type="PROSITE" id="PS50850"/>
    </source>
</evidence>
<feature type="transmembrane region" description="Helical" evidence="6">
    <location>
        <begin position="83"/>
        <end position="101"/>
    </location>
</feature>
<sequence length="170" mass="18241">MSLDSEVRKRSDMMEETGPDPDPVITSSGSTMKTTTTTCKNNRKWLLLNTHLNAAIYSSCFWVQIGVLPYLSKKLGADPVVFGYLQTTFAVVQLCGGPIFGRFGDIFGSRAALVLSFMAAAMSYTILGLASTVSMLFLSRLPSIFMHAMQVTLPRTSSVVSADPAAGNGA</sequence>
<dbReference type="GO" id="GO:0022857">
    <property type="term" value="F:transmembrane transporter activity"/>
    <property type="evidence" value="ECO:0007669"/>
    <property type="project" value="InterPro"/>
</dbReference>
<keyword evidence="9" id="KW-1185">Reference proteome</keyword>
<dbReference type="InterPro" id="IPR020846">
    <property type="entry name" value="MFS_dom"/>
</dbReference>
<dbReference type="PANTHER" id="PTHR24002:SF3">
    <property type="entry name" value="SOLUTE CARRIER FAMILY 22 MEMBER 18"/>
    <property type="match status" value="1"/>
</dbReference>
<feature type="region of interest" description="Disordered" evidence="5">
    <location>
        <begin position="1"/>
        <end position="34"/>
    </location>
</feature>
<evidence type="ECO:0000256" key="2">
    <source>
        <dbReference type="ARBA" id="ARBA00022692"/>
    </source>
</evidence>
<evidence type="ECO:0000256" key="1">
    <source>
        <dbReference type="ARBA" id="ARBA00004141"/>
    </source>
</evidence>
<feature type="domain" description="Major facilitator superfamily (MFS) profile" evidence="7">
    <location>
        <begin position="46"/>
        <end position="170"/>
    </location>
</feature>
<dbReference type="AlphaFoldDB" id="A0A3M6U343"/>
<dbReference type="EMBL" id="RCHS01002311">
    <property type="protein sequence ID" value="RMX48041.1"/>
    <property type="molecule type" value="Genomic_DNA"/>
</dbReference>
<protein>
    <recommendedName>
        <fullName evidence="7">Major facilitator superfamily (MFS) profile domain-containing protein</fullName>
    </recommendedName>
</protein>
<dbReference type="GO" id="GO:0005635">
    <property type="term" value="C:nuclear envelope"/>
    <property type="evidence" value="ECO:0007669"/>
    <property type="project" value="TreeGrafter"/>
</dbReference>
<evidence type="ECO:0000313" key="8">
    <source>
        <dbReference type="EMBL" id="RMX48041.1"/>
    </source>
</evidence>
<keyword evidence="4 6" id="KW-0472">Membrane</keyword>
<evidence type="ECO:0000256" key="6">
    <source>
        <dbReference type="SAM" id="Phobius"/>
    </source>
</evidence>
<evidence type="ECO:0000313" key="9">
    <source>
        <dbReference type="Proteomes" id="UP000275408"/>
    </source>
</evidence>
<dbReference type="InterPro" id="IPR001958">
    <property type="entry name" value="Tet-R_TetA/multi-R_MdtG-like"/>
</dbReference>
<dbReference type="Proteomes" id="UP000275408">
    <property type="component" value="Unassembled WGS sequence"/>
</dbReference>
<dbReference type="InterPro" id="IPR011701">
    <property type="entry name" value="MFS"/>
</dbReference>
<reference evidence="8 9" key="1">
    <citation type="journal article" date="2018" name="Sci. Rep.">
        <title>Comparative analysis of the Pocillopora damicornis genome highlights role of immune system in coral evolution.</title>
        <authorList>
            <person name="Cunning R."/>
            <person name="Bay R.A."/>
            <person name="Gillette P."/>
            <person name="Baker A.C."/>
            <person name="Traylor-Knowles N."/>
        </authorList>
    </citation>
    <scope>NUCLEOTIDE SEQUENCE [LARGE SCALE GENOMIC DNA]</scope>
    <source>
        <strain evidence="8">RSMAS</strain>
        <tissue evidence="8">Whole animal</tissue>
    </source>
</reference>
<feature type="compositionally biased region" description="Basic and acidic residues" evidence="5">
    <location>
        <begin position="1"/>
        <end position="13"/>
    </location>
</feature>
<proteinExistence type="predicted"/>
<keyword evidence="3 6" id="KW-1133">Transmembrane helix</keyword>
<dbReference type="SUPFAM" id="SSF103473">
    <property type="entry name" value="MFS general substrate transporter"/>
    <property type="match status" value="1"/>
</dbReference>
<organism evidence="8 9">
    <name type="scientific">Pocillopora damicornis</name>
    <name type="common">Cauliflower coral</name>
    <name type="synonym">Millepora damicornis</name>
    <dbReference type="NCBI Taxonomy" id="46731"/>
    <lineage>
        <taxon>Eukaryota</taxon>
        <taxon>Metazoa</taxon>
        <taxon>Cnidaria</taxon>
        <taxon>Anthozoa</taxon>
        <taxon>Hexacorallia</taxon>
        <taxon>Scleractinia</taxon>
        <taxon>Astrocoeniina</taxon>
        <taxon>Pocilloporidae</taxon>
        <taxon>Pocillopora</taxon>
    </lineage>
</organism>
<evidence type="ECO:0000256" key="3">
    <source>
        <dbReference type="ARBA" id="ARBA00022989"/>
    </source>
</evidence>
<feature type="transmembrane region" description="Helical" evidence="6">
    <location>
        <begin position="52"/>
        <end position="71"/>
    </location>
</feature>
<keyword evidence="2 6" id="KW-0812">Transmembrane</keyword>
<comment type="caution">
    <text evidence="8">The sequence shown here is derived from an EMBL/GenBank/DDBJ whole genome shotgun (WGS) entry which is preliminary data.</text>
</comment>
<accession>A0A3M6U343</accession>
<dbReference type="Pfam" id="PF07690">
    <property type="entry name" value="MFS_1"/>
    <property type="match status" value="1"/>
</dbReference>
<dbReference type="OrthoDB" id="440553at2759"/>
<dbReference type="InterPro" id="IPR036259">
    <property type="entry name" value="MFS_trans_sf"/>
</dbReference>
<dbReference type="PRINTS" id="PR01035">
    <property type="entry name" value="TCRTETA"/>
</dbReference>
<evidence type="ECO:0000256" key="5">
    <source>
        <dbReference type="SAM" id="MobiDB-lite"/>
    </source>
</evidence>
<name>A0A3M6U343_POCDA</name>
<comment type="subcellular location">
    <subcellularLocation>
        <location evidence="1">Membrane</location>
        <topology evidence="1">Multi-pass membrane protein</topology>
    </subcellularLocation>
</comment>
<dbReference type="Gene3D" id="1.20.1250.20">
    <property type="entry name" value="MFS general substrate transporter like domains"/>
    <property type="match status" value="1"/>
</dbReference>
<dbReference type="PROSITE" id="PS50850">
    <property type="entry name" value="MFS"/>
    <property type="match status" value="1"/>
</dbReference>
<feature type="transmembrane region" description="Helical" evidence="6">
    <location>
        <begin position="113"/>
        <end position="138"/>
    </location>
</feature>
<dbReference type="GO" id="GO:0016020">
    <property type="term" value="C:membrane"/>
    <property type="evidence" value="ECO:0007669"/>
    <property type="project" value="UniProtKB-SubCell"/>
</dbReference>
<dbReference type="PANTHER" id="PTHR24002">
    <property type="entry name" value="SOLUTE CARRIER FAMILY 22 MEMBER 18"/>
    <property type="match status" value="1"/>
</dbReference>
<gene>
    <name evidence="8" type="ORF">pdam_00002610</name>
</gene>
<evidence type="ECO:0000256" key="4">
    <source>
        <dbReference type="ARBA" id="ARBA00023136"/>
    </source>
</evidence>